<name>A0A9J6E462_RHIMP</name>
<dbReference type="Proteomes" id="UP000821866">
    <property type="component" value="Chromosome 4"/>
</dbReference>
<comment type="caution">
    <text evidence="2">The sequence shown here is derived from an EMBL/GenBank/DDBJ whole genome shotgun (WGS) entry which is preliminary data.</text>
</comment>
<evidence type="ECO:0000259" key="1">
    <source>
        <dbReference type="PROSITE" id="PS50097"/>
    </source>
</evidence>
<dbReference type="EMBL" id="JABSTU010000006">
    <property type="protein sequence ID" value="KAH8028824.1"/>
    <property type="molecule type" value="Genomic_DNA"/>
</dbReference>
<dbReference type="AlphaFoldDB" id="A0A9J6E462"/>
<protein>
    <recommendedName>
        <fullName evidence="1">BTB domain-containing protein</fullName>
    </recommendedName>
</protein>
<dbReference type="VEuPathDB" id="VectorBase:LOC119173520"/>
<dbReference type="InterPro" id="IPR011333">
    <property type="entry name" value="SKP1/BTB/POZ_sf"/>
</dbReference>
<accession>A0A9J6E462</accession>
<dbReference type="SMART" id="SM00225">
    <property type="entry name" value="BTB"/>
    <property type="match status" value="1"/>
</dbReference>
<proteinExistence type="predicted"/>
<dbReference type="Gene3D" id="3.30.710.10">
    <property type="entry name" value="Potassium Channel Kv1.1, Chain A"/>
    <property type="match status" value="1"/>
</dbReference>
<dbReference type="PROSITE" id="PS50097">
    <property type="entry name" value="BTB"/>
    <property type="match status" value="1"/>
</dbReference>
<evidence type="ECO:0000313" key="2">
    <source>
        <dbReference type="EMBL" id="KAH8028824.1"/>
    </source>
</evidence>
<evidence type="ECO:0000313" key="3">
    <source>
        <dbReference type="Proteomes" id="UP000821866"/>
    </source>
</evidence>
<dbReference type="GO" id="GO:0005829">
    <property type="term" value="C:cytosol"/>
    <property type="evidence" value="ECO:0007669"/>
    <property type="project" value="TreeGrafter"/>
</dbReference>
<organism evidence="2 3">
    <name type="scientific">Rhipicephalus microplus</name>
    <name type="common">Cattle tick</name>
    <name type="synonym">Boophilus microplus</name>
    <dbReference type="NCBI Taxonomy" id="6941"/>
    <lineage>
        <taxon>Eukaryota</taxon>
        <taxon>Metazoa</taxon>
        <taxon>Ecdysozoa</taxon>
        <taxon>Arthropoda</taxon>
        <taxon>Chelicerata</taxon>
        <taxon>Arachnida</taxon>
        <taxon>Acari</taxon>
        <taxon>Parasitiformes</taxon>
        <taxon>Ixodida</taxon>
        <taxon>Ixodoidea</taxon>
        <taxon>Ixodidae</taxon>
        <taxon>Rhipicephalinae</taxon>
        <taxon>Rhipicephalus</taxon>
        <taxon>Boophilus</taxon>
    </lineage>
</organism>
<sequence>MKLVPPLSLPSDYQARFLKYLDSGEFADVEFLVFPEQFPATRTFKAHKQFLAMVNEVFATMFFGSLPENDQVIVTDIHPDGFACMLRYFYGGKPRFRGIEDAMYTRTAAVKYMATDLLRICSEYIVSHISARNVCRLIDYASISDGGLIDDAALSVLRHDGVSVVCSDGFIDALDGTVEYVLKNVRNVPETCVVHSLHEWARAKVIRSLTVEAKEGDIVPPLDIKTVMTPFMPLLRFLVLTPQEFIVGPSSWRIFDGRDDFAILCNIVCFGSVPLPSWTCTLRHVSSQLQELLLLAFLPLPSFLL</sequence>
<dbReference type="SUPFAM" id="SSF54695">
    <property type="entry name" value="POZ domain"/>
    <property type="match status" value="1"/>
</dbReference>
<dbReference type="InterPro" id="IPR000210">
    <property type="entry name" value="BTB/POZ_dom"/>
</dbReference>
<reference evidence="2" key="1">
    <citation type="journal article" date="2020" name="Cell">
        <title>Large-Scale Comparative Analyses of Tick Genomes Elucidate Their Genetic Diversity and Vector Capacities.</title>
        <authorList>
            <consortium name="Tick Genome and Microbiome Consortium (TIGMIC)"/>
            <person name="Jia N."/>
            <person name="Wang J."/>
            <person name="Shi W."/>
            <person name="Du L."/>
            <person name="Sun Y."/>
            <person name="Zhan W."/>
            <person name="Jiang J.F."/>
            <person name="Wang Q."/>
            <person name="Zhang B."/>
            <person name="Ji P."/>
            <person name="Bell-Sakyi L."/>
            <person name="Cui X.M."/>
            <person name="Yuan T.T."/>
            <person name="Jiang B.G."/>
            <person name="Yang W.F."/>
            <person name="Lam T.T."/>
            <person name="Chang Q.C."/>
            <person name="Ding S.J."/>
            <person name="Wang X.J."/>
            <person name="Zhu J.G."/>
            <person name="Ruan X.D."/>
            <person name="Zhao L."/>
            <person name="Wei J.T."/>
            <person name="Ye R.Z."/>
            <person name="Que T.C."/>
            <person name="Du C.H."/>
            <person name="Zhou Y.H."/>
            <person name="Cheng J.X."/>
            <person name="Dai P.F."/>
            <person name="Guo W.B."/>
            <person name="Han X.H."/>
            <person name="Huang E.J."/>
            <person name="Li L.F."/>
            <person name="Wei W."/>
            <person name="Gao Y.C."/>
            <person name="Liu J.Z."/>
            <person name="Shao H.Z."/>
            <person name="Wang X."/>
            <person name="Wang C.C."/>
            <person name="Yang T.C."/>
            <person name="Huo Q.B."/>
            <person name="Li W."/>
            <person name="Chen H.Y."/>
            <person name="Chen S.E."/>
            <person name="Zhou L.G."/>
            <person name="Ni X.B."/>
            <person name="Tian J.H."/>
            <person name="Sheng Y."/>
            <person name="Liu T."/>
            <person name="Pan Y.S."/>
            <person name="Xia L.Y."/>
            <person name="Li J."/>
            <person name="Zhao F."/>
            <person name="Cao W.C."/>
        </authorList>
    </citation>
    <scope>NUCLEOTIDE SEQUENCE</scope>
    <source>
        <strain evidence="2">Rmic-2018</strain>
    </source>
</reference>
<dbReference type="GO" id="GO:0022008">
    <property type="term" value="P:neurogenesis"/>
    <property type="evidence" value="ECO:0007669"/>
    <property type="project" value="TreeGrafter"/>
</dbReference>
<dbReference type="PANTHER" id="PTHR45774">
    <property type="entry name" value="BTB/POZ DOMAIN-CONTAINING"/>
    <property type="match status" value="1"/>
</dbReference>
<dbReference type="PANTHER" id="PTHR45774:SF4">
    <property type="entry name" value="AXUNDEAD, ISOFORM F"/>
    <property type="match status" value="1"/>
</dbReference>
<dbReference type="Pfam" id="PF00651">
    <property type="entry name" value="BTB"/>
    <property type="match status" value="1"/>
</dbReference>
<gene>
    <name evidence="2" type="ORF">HPB51_019910</name>
</gene>
<reference evidence="2" key="2">
    <citation type="submission" date="2021-09" db="EMBL/GenBank/DDBJ databases">
        <authorList>
            <person name="Jia N."/>
            <person name="Wang J."/>
            <person name="Shi W."/>
            <person name="Du L."/>
            <person name="Sun Y."/>
            <person name="Zhan W."/>
            <person name="Jiang J."/>
            <person name="Wang Q."/>
            <person name="Zhang B."/>
            <person name="Ji P."/>
            <person name="Sakyi L.B."/>
            <person name="Cui X."/>
            <person name="Yuan T."/>
            <person name="Jiang B."/>
            <person name="Yang W."/>
            <person name="Lam T.T.-Y."/>
            <person name="Chang Q."/>
            <person name="Ding S."/>
            <person name="Wang X."/>
            <person name="Zhu J."/>
            <person name="Ruan X."/>
            <person name="Zhao L."/>
            <person name="Wei J."/>
            <person name="Que T."/>
            <person name="Du C."/>
            <person name="Cheng J."/>
            <person name="Dai P."/>
            <person name="Han X."/>
            <person name="Huang E."/>
            <person name="Gao Y."/>
            <person name="Liu J."/>
            <person name="Shao H."/>
            <person name="Ye R."/>
            <person name="Li L."/>
            <person name="Wei W."/>
            <person name="Wang X."/>
            <person name="Wang C."/>
            <person name="Huo Q."/>
            <person name="Li W."/>
            <person name="Guo W."/>
            <person name="Chen H."/>
            <person name="Chen S."/>
            <person name="Zhou L."/>
            <person name="Zhou L."/>
            <person name="Ni X."/>
            <person name="Tian J."/>
            <person name="Zhou Y."/>
            <person name="Sheng Y."/>
            <person name="Liu T."/>
            <person name="Pan Y."/>
            <person name="Xia L."/>
            <person name="Li J."/>
            <person name="Zhao F."/>
            <person name="Cao W."/>
        </authorList>
    </citation>
    <scope>NUCLEOTIDE SEQUENCE</scope>
    <source>
        <strain evidence="2">Rmic-2018</strain>
        <tissue evidence="2">Larvae</tissue>
    </source>
</reference>
<keyword evidence="3" id="KW-1185">Reference proteome</keyword>
<feature type="domain" description="BTB" evidence="1">
    <location>
        <begin position="27"/>
        <end position="98"/>
    </location>
</feature>